<sequence>MFSIRILVIMIALASSFLIAIQLISNTSTPWAVAQNFVISEEKPTISIVGYAEKEIPSDETRISLSVENTNTNANTARKNNADKMNAILDVLKQAGLTDDNITTSNFQITPNYDYETSNYDRIISYTAINKIELKTSANSNISNFIDLAINNGANRVENIDFVISKQTLENNNMVLLKEAFRNAKQKAEILATEGNFTIAGVKKIDTSTGGGYFPPSPFLYESYAGSDARESVPGPSTQIIPQKNIVSVSLPVIFYIGEGNSNG</sequence>
<keyword evidence="2" id="KW-1185">Reference proteome</keyword>
<dbReference type="PANTHER" id="PTHR34387">
    <property type="entry name" value="SLR1258 PROTEIN"/>
    <property type="match status" value="1"/>
</dbReference>
<dbReference type="InterPro" id="IPR052022">
    <property type="entry name" value="26kDa_periplasmic_antigen"/>
</dbReference>
<evidence type="ECO:0000313" key="1">
    <source>
        <dbReference type="EMBL" id="VFJ12518.1"/>
    </source>
</evidence>
<gene>
    <name evidence="1" type="ORF">NFRAN_0197</name>
</gene>
<dbReference type="AlphaFoldDB" id="A0A484I5Q2"/>
<dbReference type="GO" id="GO:0006974">
    <property type="term" value="P:DNA damage response"/>
    <property type="evidence" value="ECO:0007669"/>
    <property type="project" value="TreeGrafter"/>
</dbReference>
<dbReference type="InterPro" id="IPR007497">
    <property type="entry name" value="SIMPL/DUF541"/>
</dbReference>
<dbReference type="OrthoDB" id="10450at2157"/>
<dbReference type="KEGG" id="nfn:NFRAN_0197"/>
<dbReference type="PANTHER" id="PTHR34387:SF2">
    <property type="entry name" value="SLR1258 PROTEIN"/>
    <property type="match status" value="1"/>
</dbReference>
<dbReference type="EMBL" id="LR216287">
    <property type="protein sequence ID" value="VFJ12518.1"/>
    <property type="molecule type" value="Genomic_DNA"/>
</dbReference>
<dbReference type="Gene3D" id="3.30.110.170">
    <property type="entry name" value="Protein of unknown function (DUF541), domain 1"/>
    <property type="match status" value="1"/>
</dbReference>
<dbReference type="Proteomes" id="UP000294299">
    <property type="component" value="Chromosome NFRAN"/>
</dbReference>
<dbReference type="Pfam" id="PF04402">
    <property type="entry name" value="SIMPL"/>
    <property type="match status" value="1"/>
</dbReference>
<dbReference type="GeneID" id="39419775"/>
<evidence type="ECO:0000313" key="2">
    <source>
        <dbReference type="Proteomes" id="UP000294299"/>
    </source>
</evidence>
<proteinExistence type="predicted"/>
<organism evidence="1 2">
    <name type="scientific">Candidatus Nitrosocosmicus franklandianus</name>
    <dbReference type="NCBI Taxonomy" id="1798806"/>
    <lineage>
        <taxon>Archaea</taxon>
        <taxon>Nitrososphaerota</taxon>
        <taxon>Nitrososphaeria</taxon>
        <taxon>Nitrososphaerales</taxon>
        <taxon>Nitrososphaeraceae</taxon>
        <taxon>Candidatus Nitrosocosmicus</taxon>
    </lineage>
</organism>
<name>A0A484I5Q2_9ARCH</name>
<accession>A0A484I5Q2</accession>
<dbReference type="Gene3D" id="3.30.70.2970">
    <property type="entry name" value="Protein of unknown function (DUF541), domain 2"/>
    <property type="match status" value="1"/>
</dbReference>
<dbReference type="RefSeq" id="WP_134482638.1">
    <property type="nucleotide sequence ID" value="NZ_LR216287.1"/>
</dbReference>
<protein>
    <submittedName>
        <fullName evidence="1">Oxidative stress defense protein</fullName>
    </submittedName>
</protein>
<reference evidence="1 2" key="1">
    <citation type="submission" date="2019-02" db="EMBL/GenBank/DDBJ databases">
        <authorList>
            <person name="Lehtovirta-Morley E L."/>
        </authorList>
    </citation>
    <scope>NUCLEOTIDE SEQUENCE [LARGE SCALE GENOMIC DNA]</scope>
    <source>
        <strain evidence="1">NFRAN1</strain>
    </source>
</reference>